<dbReference type="Proteomes" id="UP000054166">
    <property type="component" value="Unassembled WGS sequence"/>
</dbReference>
<evidence type="ECO:0000313" key="1">
    <source>
        <dbReference type="EMBL" id="KIM72813.1"/>
    </source>
</evidence>
<organism evidence="1 2">
    <name type="scientific">Piloderma croceum (strain F 1598)</name>
    <dbReference type="NCBI Taxonomy" id="765440"/>
    <lineage>
        <taxon>Eukaryota</taxon>
        <taxon>Fungi</taxon>
        <taxon>Dikarya</taxon>
        <taxon>Basidiomycota</taxon>
        <taxon>Agaricomycotina</taxon>
        <taxon>Agaricomycetes</taxon>
        <taxon>Agaricomycetidae</taxon>
        <taxon>Atheliales</taxon>
        <taxon>Atheliaceae</taxon>
        <taxon>Piloderma</taxon>
    </lineage>
</organism>
<gene>
    <name evidence="1" type="ORF">PILCRDRAFT_829569</name>
</gene>
<proteinExistence type="predicted"/>
<dbReference type="HOGENOM" id="CLU_3088076_0_0_1"/>
<reference evidence="1 2" key="1">
    <citation type="submission" date="2014-04" db="EMBL/GenBank/DDBJ databases">
        <authorList>
            <consortium name="DOE Joint Genome Institute"/>
            <person name="Kuo A."/>
            <person name="Tarkka M."/>
            <person name="Buscot F."/>
            <person name="Kohler A."/>
            <person name="Nagy L.G."/>
            <person name="Floudas D."/>
            <person name="Copeland A."/>
            <person name="Barry K.W."/>
            <person name="Cichocki N."/>
            <person name="Veneault-Fourrey C."/>
            <person name="LaButti K."/>
            <person name="Lindquist E.A."/>
            <person name="Lipzen A."/>
            <person name="Lundell T."/>
            <person name="Morin E."/>
            <person name="Murat C."/>
            <person name="Sun H."/>
            <person name="Tunlid A."/>
            <person name="Henrissat B."/>
            <person name="Grigoriev I.V."/>
            <person name="Hibbett D.S."/>
            <person name="Martin F."/>
            <person name="Nordberg H.P."/>
            <person name="Cantor M.N."/>
            <person name="Hua S.X."/>
        </authorList>
    </citation>
    <scope>NUCLEOTIDE SEQUENCE [LARGE SCALE GENOMIC DNA]</scope>
    <source>
        <strain evidence="1 2">F 1598</strain>
    </source>
</reference>
<reference evidence="2" key="2">
    <citation type="submission" date="2015-01" db="EMBL/GenBank/DDBJ databases">
        <title>Evolutionary Origins and Diversification of the Mycorrhizal Mutualists.</title>
        <authorList>
            <consortium name="DOE Joint Genome Institute"/>
            <consortium name="Mycorrhizal Genomics Consortium"/>
            <person name="Kohler A."/>
            <person name="Kuo A."/>
            <person name="Nagy L.G."/>
            <person name="Floudas D."/>
            <person name="Copeland A."/>
            <person name="Barry K.W."/>
            <person name="Cichocki N."/>
            <person name="Veneault-Fourrey C."/>
            <person name="LaButti K."/>
            <person name="Lindquist E.A."/>
            <person name="Lipzen A."/>
            <person name="Lundell T."/>
            <person name="Morin E."/>
            <person name="Murat C."/>
            <person name="Riley R."/>
            <person name="Ohm R."/>
            <person name="Sun H."/>
            <person name="Tunlid A."/>
            <person name="Henrissat B."/>
            <person name="Grigoriev I.V."/>
            <person name="Hibbett D.S."/>
            <person name="Martin F."/>
        </authorList>
    </citation>
    <scope>NUCLEOTIDE SEQUENCE [LARGE SCALE GENOMIC DNA]</scope>
    <source>
        <strain evidence="2">F 1598</strain>
    </source>
</reference>
<keyword evidence="2" id="KW-1185">Reference proteome</keyword>
<evidence type="ECO:0000313" key="2">
    <source>
        <dbReference type="Proteomes" id="UP000054166"/>
    </source>
</evidence>
<dbReference type="EMBL" id="KN833106">
    <property type="protein sequence ID" value="KIM72813.1"/>
    <property type="molecule type" value="Genomic_DNA"/>
</dbReference>
<dbReference type="AlphaFoldDB" id="A0A0C3AG70"/>
<sequence length="52" mass="5603">MCIISAIDGGDLIHVPINQLFVNTSACGVCDGYEVQRTWSSGSSRRLDSQTT</sequence>
<accession>A0A0C3AG70</accession>
<name>A0A0C3AG70_PILCF</name>
<dbReference type="InParanoid" id="A0A0C3AG70"/>
<protein>
    <submittedName>
        <fullName evidence="1">Uncharacterized protein</fullName>
    </submittedName>
</protein>